<dbReference type="Pfam" id="PF01656">
    <property type="entry name" value="CbiA"/>
    <property type="match status" value="1"/>
</dbReference>
<comment type="caution">
    <text evidence="10">The sequence shown here is derived from an EMBL/GenBank/DDBJ whole genome shotgun (WGS) entry which is preliminary data.</text>
</comment>
<dbReference type="HAMAP" id="MF_00027">
    <property type="entry name" value="CobB_CbiA"/>
    <property type="match status" value="1"/>
</dbReference>
<dbReference type="Pfam" id="PF07685">
    <property type="entry name" value="GATase_3"/>
    <property type="match status" value="1"/>
</dbReference>
<gene>
    <name evidence="7" type="primary">cbiA</name>
    <name evidence="10" type="ORF">VB854_04105</name>
</gene>
<dbReference type="EMBL" id="JAYGHT010000007">
    <property type="protein sequence ID" value="MEA5518129.1"/>
    <property type="molecule type" value="Genomic_DNA"/>
</dbReference>
<evidence type="ECO:0000256" key="4">
    <source>
        <dbReference type="ARBA" id="ARBA00022840"/>
    </source>
</evidence>
<evidence type="ECO:0000256" key="7">
    <source>
        <dbReference type="HAMAP-Rule" id="MF_00027"/>
    </source>
</evidence>
<keyword evidence="7" id="KW-0169">Cobalamin biosynthesis</keyword>
<evidence type="ECO:0000313" key="10">
    <source>
        <dbReference type="EMBL" id="MEA5518129.1"/>
    </source>
</evidence>
<keyword evidence="3 7" id="KW-0547">Nucleotide-binding</keyword>
<evidence type="ECO:0000259" key="8">
    <source>
        <dbReference type="Pfam" id="PF01656"/>
    </source>
</evidence>
<proteinExistence type="inferred from homology"/>
<comment type="similarity">
    <text evidence="7">Belongs to the CobB/CbiA family.</text>
</comment>
<dbReference type="InterPro" id="IPR011698">
    <property type="entry name" value="GATase_3"/>
</dbReference>
<comment type="pathway">
    <text evidence="7">Cofactor biosynthesis; adenosylcobalamin biosynthesis; cob(II)yrinate a,c-diamide from sirohydrochlorin (anaerobic route): step 10/10.</text>
</comment>
<dbReference type="PANTHER" id="PTHR43873:SF1">
    <property type="entry name" value="COBYRINATE A,C-DIAMIDE SYNTHASE"/>
    <property type="match status" value="1"/>
</dbReference>
<keyword evidence="5 7" id="KW-0460">Magnesium</keyword>
<feature type="site" description="Increases nucleophilicity of active site Cys" evidence="7">
    <location>
        <position position="435"/>
    </location>
</feature>
<evidence type="ECO:0000256" key="6">
    <source>
        <dbReference type="ARBA" id="ARBA00022962"/>
    </source>
</evidence>
<feature type="active site" description="Nucleophile" evidence="7">
    <location>
        <position position="331"/>
    </location>
</feature>
<dbReference type="RefSeq" id="WP_323271973.1">
    <property type="nucleotide sequence ID" value="NZ_JAYGHT010000007.1"/>
</dbReference>
<dbReference type="InterPro" id="IPR029062">
    <property type="entry name" value="Class_I_gatase-like"/>
</dbReference>
<dbReference type="Gene3D" id="3.40.50.300">
    <property type="entry name" value="P-loop containing nucleotide triphosphate hydrolases"/>
    <property type="match status" value="1"/>
</dbReference>
<comment type="domain">
    <text evidence="7">Comprises of two domains. The C-terminal domain contains the binding site for glutamine and catalyzes the hydrolysis of this substrate to glutamate and ammonia. The N-terminal domain is anticipated to bind ATP and cobyrinate and catalyzes the ultimate synthesis of the diamide product. The ammonia produced via the glutaminase domain is probably translocated to the adjacent domain via a molecular tunnel, where it reacts with an activated intermediate.</text>
</comment>
<dbReference type="EC" id="6.3.5.11" evidence="7"/>
<comment type="function">
    <text evidence="7">Catalyzes the ATP-dependent amidation of the two carboxylate groups at positions a and c of cobyrinate, using either L-glutamine or ammonia as the nitrogen source.</text>
</comment>
<comment type="catalytic activity">
    <reaction evidence="7">
        <text>cob(II)yrinate + 2 L-glutamine + 2 ATP + 2 H2O = cob(II)yrinate a,c diamide + 2 L-glutamate + 2 ADP + 2 phosphate + 2 H(+)</text>
        <dbReference type="Rhea" id="RHEA:26289"/>
        <dbReference type="ChEBI" id="CHEBI:15377"/>
        <dbReference type="ChEBI" id="CHEBI:15378"/>
        <dbReference type="ChEBI" id="CHEBI:29985"/>
        <dbReference type="ChEBI" id="CHEBI:30616"/>
        <dbReference type="ChEBI" id="CHEBI:43474"/>
        <dbReference type="ChEBI" id="CHEBI:58359"/>
        <dbReference type="ChEBI" id="CHEBI:58537"/>
        <dbReference type="ChEBI" id="CHEBI:58894"/>
        <dbReference type="ChEBI" id="CHEBI:456216"/>
        <dbReference type="EC" id="6.3.5.11"/>
    </reaction>
</comment>
<reference evidence="10 11" key="1">
    <citation type="submission" date="2023-12" db="EMBL/GenBank/DDBJ databases">
        <title>Baltic Sea Cyanobacteria.</title>
        <authorList>
            <person name="Delbaje E."/>
            <person name="Fewer D.P."/>
            <person name="Shishido T.K."/>
        </authorList>
    </citation>
    <scope>NUCLEOTIDE SEQUENCE [LARGE SCALE GENOMIC DNA]</scope>
    <source>
        <strain evidence="10 11">CCNP 1315</strain>
    </source>
</reference>
<dbReference type="Gene3D" id="3.40.50.880">
    <property type="match status" value="1"/>
</dbReference>
<feature type="domain" description="CobQ/CobB/MinD/ParA nucleotide binding" evidence="8">
    <location>
        <begin position="3"/>
        <end position="191"/>
    </location>
</feature>
<dbReference type="InterPro" id="IPR004484">
    <property type="entry name" value="CbiA/CobB_synth"/>
</dbReference>
<keyword evidence="6 7" id="KW-0315">Glutamine amidotransferase</keyword>
<dbReference type="InterPro" id="IPR002586">
    <property type="entry name" value="CobQ/CobB/MinD/ParA_Nub-bd_dom"/>
</dbReference>
<evidence type="ECO:0000256" key="5">
    <source>
        <dbReference type="ARBA" id="ARBA00022842"/>
    </source>
</evidence>
<organism evidence="10 11">
    <name type="scientific">Limnoraphis robusta CCNP1315</name>
    <dbReference type="NCBI Taxonomy" id="3110306"/>
    <lineage>
        <taxon>Bacteria</taxon>
        <taxon>Bacillati</taxon>
        <taxon>Cyanobacteriota</taxon>
        <taxon>Cyanophyceae</taxon>
        <taxon>Oscillatoriophycideae</taxon>
        <taxon>Oscillatoriales</taxon>
        <taxon>Sirenicapillariaceae</taxon>
        <taxon>Limnoraphis</taxon>
    </lineage>
</organism>
<keyword evidence="11" id="KW-1185">Reference proteome</keyword>
<protein>
    <recommendedName>
        <fullName evidence="7">Cobyrinate a,c-diamide synthase</fullName>
        <ecNumber evidence="7">6.3.5.11</ecNumber>
    </recommendedName>
    <alternativeName>
        <fullName evidence="7">Cobyrinic acid a,c-diamide synthetase</fullName>
    </alternativeName>
</protein>
<dbReference type="CDD" id="cd03130">
    <property type="entry name" value="GATase1_CobB"/>
    <property type="match status" value="1"/>
</dbReference>
<evidence type="ECO:0000256" key="3">
    <source>
        <dbReference type="ARBA" id="ARBA00022741"/>
    </source>
</evidence>
<dbReference type="InterPro" id="IPR027417">
    <property type="entry name" value="P-loop_NTPase"/>
</dbReference>
<dbReference type="PANTHER" id="PTHR43873">
    <property type="entry name" value="COBYRINATE A,C-DIAMIDE SYNTHASE"/>
    <property type="match status" value="1"/>
</dbReference>
<comment type="miscellaneous">
    <text evidence="7">The a and c carboxylates of cobyrinate are activated for nucleophilic attack via formation of a phosphorylated intermediate by ATP. CbiA catalyzes first the amidation of the c-carboxylate, and then that of the a-carboxylate.</text>
</comment>
<name>A0ABU5TTC5_9CYAN</name>
<evidence type="ECO:0000256" key="2">
    <source>
        <dbReference type="ARBA" id="ARBA00022598"/>
    </source>
</evidence>
<feature type="domain" description="CobB/CobQ-like glutamine amidotransferase" evidence="9">
    <location>
        <begin position="248"/>
        <end position="440"/>
    </location>
</feature>
<dbReference type="NCBIfam" id="NF002204">
    <property type="entry name" value="PRK01077.1"/>
    <property type="match status" value="1"/>
</dbReference>
<accession>A0ABU5TTC5</accession>
<comment type="cofactor">
    <cofactor evidence="1 7">
        <name>Mg(2+)</name>
        <dbReference type="ChEBI" id="CHEBI:18420"/>
    </cofactor>
</comment>
<dbReference type="NCBIfam" id="TIGR00379">
    <property type="entry name" value="cobB"/>
    <property type="match status" value="1"/>
</dbReference>
<evidence type="ECO:0000256" key="1">
    <source>
        <dbReference type="ARBA" id="ARBA00001946"/>
    </source>
</evidence>
<dbReference type="Proteomes" id="UP001301728">
    <property type="component" value="Unassembled WGS sequence"/>
</dbReference>
<dbReference type="CDD" id="cd05388">
    <property type="entry name" value="CobB_N"/>
    <property type="match status" value="1"/>
</dbReference>
<evidence type="ECO:0000259" key="9">
    <source>
        <dbReference type="Pfam" id="PF07685"/>
    </source>
</evidence>
<evidence type="ECO:0000313" key="11">
    <source>
        <dbReference type="Proteomes" id="UP001301728"/>
    </source>
</evidence>
<keyword evidence="2 7" id="KW-0436">Ligase</keyword>
<sequence length="466" mass="52341">MSVIIAADRSGSGKTTITLALLAYLQQKQFNIQSLKVGPDYIDPMFHQFVTQKPCYNLDTILTSEAYIKQCFTTHTQNADYALIEGVMGLFDGVSPPNSHTPTASTAHIAQILNLPILFVIDCSRLSGSVAAIVHGFTTLNPQLKFAGLILNKVASDRHLELLKEALEPFQITIFGVVRRQDQIHLPERHLGLVPTDELPQLRILVDKLANLAANCFNWEKLLPLLKTQKTVDVQSNLTKPSFYYPVKIAVARDQAFSFYYQDNLDILQKLGAELIFWSPLNDTKLPDNIQGFYFGGGFPELFAEQLSANLSVIKAIQNLISVGIPTYAECGGLMYLCEEIIDFENKSWPMVGTLPTKAFMGKQLKLGYYQATTLQESPLLPKDKTIFGHQFHRSELTIESKNPLYQMKRYGKNKGNETITEGWASVNIHASYLHLHWGSYLEIPMRFLQQCSIFNSAESAIIQEL</sequence>
<keyword evidence="4 7" id="KW-0067">ATP-binding</keyword>
<dbReference type="PROSITE" id="PS51274">
    <property type="entry name" value="GATASE_COBBQ"/>
    <property type="match status" value="1"/>
</dbReference>
<dbReference type="SUPFAM" id="SSF52317">
    <property type="entry name" value="Class I glutamine amidotransferase-like"/>
    <property type="match status" value="1"/>
</dbReference>
<dbReference type="SUPFAM" id="SSF52540">
    <property type="entry name" value="P-loop containing nucleoside triphosphate hydrolases"/>
    <property type="match status" value="1"/>
</dbReference>